<keyword evidence="3" id="KW-1185">Reference proteome</keyword>
<name>A0AAD5RCM1_PARTN</name>
<evidence type="ECO:0000256" key="1">
    <source>
        <dbReference type="SAM" id="MobiDB-lite"/>
    </source>
</evidence>
<comment type="caution">
    <text evidence="2">The sequence shown here is derived from an EMBL/GenBank/DDBJ whole genome shotgun (WGS) entry which is preliminary data.</text>
</comment>
<reference evidence="2" key="1">
    <citation type="submission" date="2021-06" db="EMBL/GenBank/DDBJ databases">
        <title>Parelaphostrongylus tenuis whole genome reference sequence.</title>
        <authorList>
            <person name="Garwood T.J."/>
            <person name="Larsen P.A."/>
            <person name="Fountain-Jones N.M."/>
            <person name="Garbe J.R."/>
            <person name="Macchietto M.G."/>
            <person name="Kania S.A."/>
            <person name="Gerhold R.W."/>
            <person name="Richards J.E."/>
            <person name="Wolf T.M."/>
        </authorList>
    </citation>
    <scope>NUCLEOTIDE SEQUENCE</scope>
    <source>
        <strain evidence="2">MNPRO001-30</strain>
        <tissue evidence="2">Meninges</tissue>
    </source>
</reference>
<evidence type="ECO:0000313" key="2">
    <source>
        <dbReference type="EMBL" id="KAJ1373933.1"/>
    </source>
</evidence>
<organism evidence="2 3">
    <name type="scientific">Parelaphostrongylus tenuis</name>
    <name type="common">Meningeal worm</name>
    <dbReference type="NCBI Taxonomy" id="148309"/>
    <lineage>
        <taxon>Eukaryota</taxon>
        <taxon>Metazoa</taxon>
        <taxon>Ecdysozoa</taxon>
        <taxon>Nematoda</taxon>
        <taxon>Chromadorea</taxon>
        <taxon>Rhabditida</taxon>
        <taxon>Rhabditina</taxon>
        <taxon>Rhabditomorpha</taxon>
        <taxon>Strongyloidea</taxon>
        <taxon>Metastrongylidae</taxon>
        <taxon>Parelaphostrongylus</taxon>
    </lineage>
</organism>
<dbReference type="AlphaFoldDB" id="A0AAD5RCM1"/>
<protein>
    <submittedName>
        <fullName evidence="2">Uncharacterized protein</fullName>
    </submittedName>
</protein>
<evidence type="ECO:0000313" key="3">
    <source>
        <dbReference type="Proteomes" id="UP001196413"/>
    </source>
</evidence>
<dbReference type="EMBL" id="JAHQIW010007363">
    <property type="protein sequence ID" value="KAJ1373933.1"/>
    <property type="molecule type" value="Genomic_DNA"/>
</dbReference>
<accession>A0AAD5RCM1</accession>
<feature type="region of interest" description="Disordered" evidence="1">
    <location>
        <begin position="384"/>
        <end position="441"/>
    </location>
</feature>
<feature type="compositionally biased region" description="Low complexity" evidence="1">
    <location>
        <begin position="384"/>
        <end position="398"/>
    </location>
</feature>
<gene>
    <name evidence="2" type="ORF">KIN20_036495</name>
</gene>
<dbReference type="Proteomes" id="UP001196413">
    <property type="component" value="Unassembled WGS sequence"/>
</dbReference>
<sequence length="534" mass="56858">MTSSTNSPNFATVKVEVDEAEPDGTRGHRWTQRIALNSGLAVIRLGNGDGGGGGDLSKGIRLRYDVREPNDSTTSTLTTPAAPKKIIIGRPSLDSKCETRTELGKEIGKLGQQAINQHAPKKTSLTIKDLTGSSVKLWRTPSGKLVRLCSKLPVDRSHAPVHGLVSSQPKFIRLSNGKLAKITKKRILRPVSQASGLSGHNAAHSVVRNGNISAPTATARVTASSEPINIYALMKNAHSKQSANDVKTEPMEVDEAVKQAQSQHARSNNDSQLSQRLSIASDLDCRLLNGVTTLPQGDLLKQADRPLFNDETRSNVSELNCSVCRTIIPAMKANLLSLEARLGALVENVQNLLIYLNPNDRRTLEVASMISNNVFSVGNITNGTSTSTSSSKSAGTASCPTNPPNGSENAPPYRLPVAVKADKPSESRTYKAAQGSGPQLSSNAKVVRSVLMSPSASLKKQSVSSPRIISFSGGTRFVVANRADALQTACNSNILAKATKSVENESCKQSTQLTIKAGEDTKPETSCLLMPKVS</sequence>
<proteinExistence type="predicted"/>
<feature type="compositionally biased region" description="Basic and acidic residues" evidence="1">
    <location>
        <begin position="420"/>
        <end position="429"/>
    </location>
</feature>